<name>A0ABP0ZS52_9ASCO</name>
<dbReference type="PROSITE" id="PS50235">
    <property type="entry name" value="USP_3"/>
    <property type="match status" value="1"/>
</dbReference>
<feature type="region of interest" description="Disordered" evidence="8">
    <location>
        <begin position="343"/>
        <end position="428"/>
    </location>
</feature>
<organism evidence="10 11">
    <name type="scientific">Lodderomyces beijingensis</name>
    <dbReference type="NCBI Taxonomy" id="1775926"/>
    <lineage>
        <taxon>Eukaryota</taxon>
        <taxon>Fungi</taxon>
        <taxon>Dikarya</taxon>
        <taxon>Ascomycota</taxon>
        <taxon>Saccharomycotina</taxon>
        <taxon>Pichiomycetes</taxon>
        <taxon>Debaryomycetaceae</taxon>
        <taxon>Candida/Lodderomyces clade</taxon>
        <taxon>Lodderomyces</taxon>
    </lineage>
</organism>
<keyword evidence="4" id="KW-0645">Protease</keyword>
<evidence type="ECO:0000256" key="2">
    <source>
        <dbReference type="ARBA" id="ARBA00009085"/>
    </source>
</evidence>
<dbReference type="Pfam" id="PF00443">
    <property type="entry name" value="UCH"/>
    <property type="match status" value="1"/>
</dbReference>
<dbReference type="InterPro" id="IPR028889">
    <property type="entry name" value="USP"/>
</dbReference>
<dbReference type="SUPFAM" id="SSF54001">
    <property type="entry name" value="Cysteine proteinases"/>
    <property type="match status" value="1"/>
</dbReference>
<dbReference type="Gene3D" id="3.90.70.10">
    <property type="entry name" value="Cysteine proteinases"/>
    <property type="match status" value="1"/>
</dbReference>
<feature type="compositionally biased region" description="Polar residues" evidence="8">
    <location>
        <begin position="353"/>
        <end position="363"/>
    </location>
</feature>
<dbReference type="PANTHER" id="PTHR21646">
    <property type="entry name" value="UBIQUITIN CARBOXYL-TERMINAL HYDROLASE"/>
    <property type="match status" value="1"/>
</dbReference>
<feature type="compositionally biased region" description="Polar residues" evidence="8">
    <location>
        <begin position="58"/>
        <end position="94"/>
    </location>
</feature>
<gene>
    <name evidence="10" type="ORF">LODBEIA_P51870</name>
</gene>
<feature type="region of interest" description="Disordered" evidence="8">
    <location>
        <begin position="1"/>
        <end position="94"/>
    </location>
</feature>
<evidence type="ECO:0000256" key="4">
    <source>
        <dbReference type="ARBA" id="ARBA00022670"/>
    </source>
</evidence>
<accession>A0ABP0ZS52</accession>
<dbReference type="Proteomes" id="UP001497383">
    <property type="component" value="Chromosome 6"/>
</dbReference>
<evidence type="ECO:0000313" key="10">
    <source>
        <dbReference type="EMBL" id="CAK9441318.1"/>
    </source>
</evidence>
<dbReference type="EMBL" id="OZ022410">
    <property type="protein sequence ID" value="CAK9441318.1"/>
    <property type="molecule type" value="Genomic_DNA"/>
</dbReference>
<evidence type="ECO:0000256" key="1">
    <source>
        <dbReference type="ARBA" id="ARBA00000707"/>
    </source>
</evidence>
<dbReference type="InterPro" id="IPR018200">
    <property type="entry name" value="USP_CS"/>
</dbReference>
<keyword evidence="5" id="KW-0833">Ubl conjugation pathway</keyword>
<proteinExistence type="inferred from homology"/>
<dbReference type="RefSeq" id="XP_066832125.1">
    <property type="nucleotide sequence ID" value="XM_066975491.1"/>
</dbReference>
<evidence type="ECO:0000256" key="7">
    <source>
        <dbReference type="ARBA" id="ARBA00022807"/>
    </source>
</evidence>
<feature type="compositionally biased region" description="Low complexity" evidence="8">
    <location>
        <begin position="32"/>
        <end position="51"/>
    </location>
</feature>
<evidence type="ECO:0000256" key="6">
    <source>
        <dbReference type="ARBA" id="ARBA00022801"/>
    </source>
</evidence>
<reference evidence="10 11" key="1">
    <citation type="submission" date="2024-03" db="EMBL/GenBank/DDBJ databases">
        <authorList>
            <person name="Brejova B."/>
        </authorList>
    </citation>
    <scope>NUCLEOTIDE SEQUENCE [LARGE SCALE GENOMIC DNA]</scope>
    <source>
        <strain evidence="10 11">CBS 14171</strain>
    </source>
</reference>
<protein>
    <recommendedName>
        <fullName evidence="3">ubiquitinyl hydrolase 1</fullName>
        <ecNumber evidence="3">3.4.19.12</ecNumber>
    </recommendedName>
</protein>
<feature type="domain" description="USP" evidence="9">
    <location>
        <begin position="533"/>
        <end position="943"/>
    </location>
</feature>
<evidence type="ECO:0000313" key="11">
    <source>
        <dbReference type="Proteomes" id="UP001497383"/>
    </source>
</evidence>
<dbReference type="GeneID" id="92210383"/>
<evidence type="ECO:0000256" key="8">
    <source>
        <dbReference type="SAM" id="MobiDB-lite"/>
    </source>
</evidence>
<dbReference type="InterPro" id="IPR001394">
    <property type="entry name" value="Peptidase_C19_UCH"/>
</dbReference>
<evidence type="ECO:0000256" key="3">
    <source>
        <dbReference type="ARBA" id="ARBA00012759"/>
    </source>
</evidence>
<dbReference type="EC" id="3.4.19.12" evidence="3"/>
<keyword evidence="6" id="KW-0378">Hydrolase</keyword>
<dbReference type="InterPro" id="IPR050185">
    <property type="entry name" value="Ub_carboxyl-term_hydrolase"/>
</dbReference>
<dbReference type="PROSITE" id="PS00972">
    <property type="entry name" value="USP_1"/>
    <property type="match status" value="1"/>
</dbReference>
<dbReference type="PANTHER" id="PTHR21646:SF24">
    <property type="entry name" value="UBIQUITIN CARBOXYL-TERMINAL HYDROLASE"/>
    <property type="match status" value="1"/>
</dbReference>
<feature type="compositionally biased region" description="Polar residues" evidence="8">
    <location>
        <begin position="417"/>
        <end position="426"/>
    </location>
</feature>
<comment type="similarity">
    <text evidence="2">Belongs to the peptidase C19 family.</text>
</comment>
<comment type="catalytic activity">
    <reaction evidence="1">
        <text>Thiol-dependent hydrolysis of ester, thioester, amide, peptide and isopeptide bonds formed by the C-terminal Gly of ubiquitin (a 76-residue protein attached to proteins as an intracellular targeting signal).</text>
        <dbReference type="EC" id="3.4.19.12"/>
    </reaction>
</comment>
<evidence type="ECO:0000256" key="5">
    <source>
        <dbReference type="ARBA" id="ARBA00022786"/>
    </source>
</evidence>
<dbReference type="InterPro" id="IPR038765">
    <property type="entry name" value="Papain-like_cys_pep_sf"/>
</dbReference>
<evidence type="ECO:0000259" key="9">
    <source>
        <dbReference type="PROSITE" id="PS50235"/>
    </source>
</evidence>
<keyword evidence="7" id="KW-0788">Thiol protease</keyword>
<keyword evidence="11" id="KW-1185">Reference proteome</keyword>
<sequence length="944" mass="108174">MTHPLTHTGYSGSAPKKLSPPPIPPPHHDYHTTTTNTTTRYTPRTSSSISPDNARDATLQNGRRQMGSNSSVQVSSLPHTSHNSTPMQESSSTNSLITEEDIKYYYTKLINYELRNLQLDTDLQCKSLFDLIDYCEMLYETSNVQLGGNVHNAAADQVQGIKTYIKGFLVFNYFINSFIMLHFEGFDEFIKVNEQDFIIYLNIYAFYNSDVYFNNGKYSVHSIDLRKYVKLYLVDKDLLNFNIEELYEWLNEYIRYLKSKDEGDDDNSFISEEERESEFETIMDDDLSFAASAYPPSKGANHSRAASVGSIDKFKVRYPSLNLNANPSSFSSLSENAPLQKIRPPIPTVLPPSLQTSKTTSFAPSLHHETPYPVSESNDSRNANHRRPKQEVPEGYSRPTQRQTAPVPHKNGHTIYHHQNGSQSHHPQLYNYPQQAYQQQQPQYQQSYQPMSMSMSMPMQPDHGYSYSNGAPPVAYQQYLTQPPPHPQLQPQAQQPQLFMYQPHNNLIPTHVLKQQEQIKSQKINMLKDYSVCGLRNFGSSCYINSTIQILFGIYSFKTIFNRGYQKYVRQPEYVKIMKKPNSHHKESILLSEAIAGLLRTFQQNGGVSVSPSKFIRVTSLLKPDFNIPHEQQDAQEFLLFLLERLHEELCDKTVEDYDPEELFAKWNITVNLENRSTYYKWCRSLHEHEGSSPISDLFQGHLQNKLKCNKCGYESISYSPFSILSLPIPNTRHPDEIVDLSSCLGYYIQDETLAGDNAWRCPKCHGEVPTVENHPVFASKKGLFRLGKSKKQPTLSNSNESSSAAASTTISTKSLHFVKLPTILFIHLSRFSMMNLTHKLDTPIRYPLKLKFNNQGHEIIYKITGIINHFGNLKSGHYTSLINKSTLNETRHDLENLMHPFWCYFDDEHVRPNVNNGSLRGDGSGYDEVISKDVYVLCYERVS</sequence>